<comment type="caution">
    <text evidence="1">The sequence shown here is derived from an EMBL/GenBank/DDBJ whole genome shotgun (WGS) entry which is preliminary data.</text>
</comment>
<evidence type="ECO:0000313" key="1">
    <source>
        <dbReference type="EMBL" id="KRX20199.1"/>
    </source>
</evidence>
<proteinExistence type="predicted"/>
<name>A0A0V0S0L4_9BILA</name>
<organism evidence="1 2">
    <name type="scientific">Trichinella nelsoni</name>
    <dbReference type="NCBI Taxonomy" id="6336"/>
    <lineage>
        <taxon>Eukaryota</taxon>
        <taxon>Metazoa</taxon>
        <taxon>Ecdysozoa</taxon>
        <taxon>Nematoda</taxon>
        <taxon>Enoplea</taxon>
        <taxon>Dorylaimia</taxon>
        <taxon>Trichinellida</taxon>
        <taxon>Trichinellidae</taxon>
        <taxon>Trichinella</taxon>
    </lineage>
</organism>
<evidence type="ECO:0000313" key="2">
    <source>
        <dbReference type="Proteomes" id="UP000054630"/>
    </source>
</evidence>
<dbReference type="EMBL" id="JYDL01000051">
    <property type="protein sequence ID" value="KRX20199.1"/>
    <property type="molecule type" value="Genomic_DNA"/>
</dbReference>
<sequence>MFSCQKLLRANSDGRSFALIRVSDFAHSCRKTDTVDLGNTSSLTMHTDRLTFDSRLDASSVCSL</sequence>
<reference evidence="1 2" key="1">
    <citation type="submission" date="2015-01" db="EMBL/GenBank/DDBJ databases">
        <title>Evolution of Trichinella species and genotypes.</title>
        <authorList>
            <person name="Korhonen P.K."/>
            <person name="Edoardo P."/>
            <person name="Giuseppe L.R."/>
            <person name="Gasser R.B."/>
        </authorList>
    </citation>
    <scope>NUCLEOTIDE SEQUENCE [LARGE SCALE GENOMIC DNA]</scope>
    <source>
        <strain evidence="1">ISS37</strain>
    </source>
</reference>
<gene>
    <name evidence="1" type="ORF">T07_6436</name>
</gene>
<dbReference type="Proteomes" id="UP000054630">
    <property type="component" value="Unassembled WGS sequence"/>
</dbReference>
<dbReference type="OrthoDB" id="10311944at2759"/>
<keyword evidence="2" id="KW-1185">Reference proteome</keyword>
<dbReference type="AlphaFoldDB" id="A0A0V0S0L4"/>
<protein>
    <submittedName>
        <fullName evidence="1">Uncharacterized protein</fullName>
    </submittedName>
</protein>
<accession>A0A0V0S0L4</accession>